<dbReference type="EMBL" id="PSYR01000002">
    <property type="protein sequence ID" value="RCN56866.1"/>
    <property type="molecule type" value="Genomic_DNA"/>
</dbReference>
<dbReference type="InterPro" id="IPR004827">
    <property type="entry name" value="bZIP"/>
</dbReference>
<sequence length="73" mass="8162">MIGAGNRVGGDENKTSKRGRPVSPVPRAIRNAEAARRYRARKKEARRDPRQPLRSTLIDLSAIPAWRRGEAEA</sequence>
<organism evidence="3 4">
    <name type="scientific">Acidiferrobacter thiooxydans</name>
    <dbReference type="NCBI Taxonomy" id="163359"/>
    <lineage>
        <taxon>Bacteria</taxon>
        <taxon>Pseudomonadati</taxon>
        <taxon>Pseudomonadota</taxon>
        <taxon>Gammaproteobacteria</taxon>
        <taxon>Acidiferrobacterales</taxon>
        <taxon>Acidiferrobacteraceae</taxon>
        <taxon>Acidiferrobacter</taxon>
    </lineage>
</organism>
<protein>
    <recommendedName>
        <fullName evidence="2">BZIP domain-containing protein</fullName>
    </recommendedName>
</protein>
<reference evidence="3 4" key="1">
    <citation type="submission" date="2018-02" db="EMBL/GenBank/DDBJ databases">
        <title>Insights into the biology of acidophilic members of the Acidiferrobacteraceae family derived from comparative genomic analyses.</title>
        <authorList>
            <person name="Issotta F."/>
            <person name="Thyssen C."/>
            <person name="Mena C."/>
            <person name="Moya A."/>
            <person name="Bellenberg S."/>
            <person name="Sproer C."/>
            <person name="Covarrubias P.C."/>
            <person name="Sand W."/>
            <person name="Quatrini R."/>
            <person name="Vera M."/>
        </authorList>
    </citation>
    <scope>NUCLEOTIDE SEQUENCE [LARGE SCALE GENOMIC DNA]</scope>
    <source>
        <strain evidence="4">m-1</strain>
    </source>
</reference>
<keyword evidence="4" id="KW-1185">Reference proteome</keyword>
<evidence type="ECO:0000256" key="1">
    <source>
        <dbReference type="SAM" id="MobiDB-lite"/>
    </source>
</evidence>
<dbReference type="PROSITE" id="PS00036">
    <property type="entry name" value="BZIP_BASIC"/>
    <property type="match status" value="1"/>
</dbReference>
<gene>
    <name evidence="3" type="ORF">C4900_14065</name>
</gene>
<proteinExistence type="predicted"/>
<evidence type="ECO:0000313" key="4">
    <source>
        <dbReference type="Proteomes" id="UP000253250"/>
    </source>
</evidence>
<dbReference type="AlphaFoldDB" id="A0A368HEK1"/>
<feature type="region of interest" description="Disordered" evidence="1">
    <location>
        <begin position="1"/>
        <end position="56"/>
    </location>
</feature>
<feature type="domain" description="BZIP" evidence="2">
    <location>
        <begin position="27"/>
        <end position="41"/>
    </location>
</feature>
<dbReference type="Proteomes" id="UP000253250">
    <property type="component" value="Unassembled WGS sequence"/>
</dbReference>
<accession>A0A368HEK1</accession>
<comment type="caution">
    <text evidence="3">The sequence shown here is derived from an EMBL/GenBank/DDBJ whole genome shotgun (WGS) entry which is preliminary data.</text>
</comment>
<name>A0A368HEK1_9GAMM</name>
<dbReference type="GO" id="GO:0003700">
    <property type="term" value="F:DNA-binding transcription factor activity"/>
    <property type="evidence" value="ECO:0007669"/>
    <property type="project" value="InterPro"/>
</dbReference>
<evidence type="ECO:0000313" key="3">
    <source>
        <dbReference type="EMBL" id="RCN56866.1"/>
    </source>
</evidence>
<evidence type="ECO:0000259" key="2">
    <source>
        <dbReference type="PROSITE" id="PS00036"/>
    </source>
</evidence>